<dbReference type="GeneID" id="28991509"/>
<dbReference type="InterPro" id="IPR036388">
    <property type="entry name" value="WH-like_DNA-bd_sf"/>
</dbReference>
<dbReference type="STRING" id="763407.A0A163EAD7"/>
<reference evidence="2" key="1">
    <citation type="submission" date="2015-06" db="EMBL/GenBank/DDBJ databases">
        <title>Expansion of signal transduction pathways in fungi by whole-genome duplication.</title>
        <authorList>
            <consortium name="DOE Joint Genome Institute"/>
            <person name="Corrochano L.M."/>
            <person name="Kuo A."/>
            <person name="Marcet-Houben M."/>
            <person name="Polaino S."/>
            <person name="Salamov A."/>
            <person name="Villalobos J.M."/>
            <person name="Alvarez M.I."/>
            <person name="Avalos J."/>
            <person name="Benito E.P."/>
            <person name="Benoit I."/>
            <person name="Burger G."/>
            <person name="Camino L.P."/>
            <person name="Canovas D."/>
            <person name="Cerda-Olmedo E."/>
            <person name="Cheng J.-F."/>
            <person name="Dominguez A."/>
            <person name="Elias M."/>
            <person name="Eslava A.P."/>
            <person name="Glaser F."/>
            <person name="Grimwood J."/>
            <person name="Gutierrez G."/>
            <person name="Heitman J."/>
            <person name="Henrissat B."/>
            <person name="Iturriaga E.A."/>
            <person name="Lang B.F."/>
            <person name="Lavin J.L."/>
            <person name="Lee S."/>
            <person name="Li W."/>
            <person name="Lindquist E."/>
            <person name="Lopez-Garcia S."/>
            <person name="Luque E.M."/>
            <person name="Marcos A.T."/>
            <person name="Martin J."/>
            <person name="McCluskey K."/>
            <person name="Medina H.R."/>
            <person name="Miralles-Duran A."/>
            <person name="Miyazaki A."/>
            <person name="Munoz-Torres E."/>
            <person name="Oguiza J.A."/>
            <person name="Ohm R."/>
            <person name="Olmedo M."/>
            <person name="Orejas M."/>
            <person name="Ortiz-Castellanos L."/>
            <person name="Pisabarro A.G."/>
            <person name="Rodriguez-Romero J."/>
            <person name="Ruiz-Herrera J."/>
            <person name="Ruiz-Vazquez R."/>
            <person name="Sanz C."/>
            <person name="Schackwitz W."/>
            <person name="Schmutz J."/>
            <person name="Shahriari M."/>
            <person name="Shelest E."/>
            <person name="Silva-Franco F."/>
            <person name="Soanes D."/>
            <person name="Syed K."/>
            <person name="Tagua V.G."/>
            <person name="Talbot N.J."/>
            <person name="Thon M."/>
            <person name="De vries R.P."/>
            <person name="Wiebenga A."/>
            <person name="Yadav J.S."/>
            <person name="Braun E.L."/>
            <person name="Baker S."/>
            <person name="Garre V."/>
            <person name="Horwitz B."/>
            <person name="Torres-Martinez S."/>
            <person name="Idnurm A."/>
            <person name="Herrera-Estrella A."/>
            <person name="Gabaldon T."/>
            <person name="Grigoriev I.V."/>
        </authorList>
    </citation>
    <scope>NUCLEOTIDE SEQUENCE [LARGE SCALE GENOMIC DNA]</scope>
    <source>
        <strain evidence="2">NRRL 1555(-)</strain>
    </source>
</reference>
<dbReference type="RefSeq" id="XP_018295680.1">
    <property type="nucleotide sequence ID" value="XM_018430603.1"/>
</dbReference>
<dbReference type="SUPFAM" id="SSF46689">
    <property type="entry name" value="Homeodomain-like"/>
    <property type="match status" value="1"/>
</dbReference>
<protein>
    <submittedName>
        <fullName evidence="1">Homeodomain-like DNA binding domain-containing transcription factor</fullName>
    </submittedName>
</protein>
<organism evidence="1 2">
    <name type="scientific">Phycomyces blakesleeanus (strain ATCC 8743b / DSM 1359 / FGSC 10004 / NBRC 33097 / NRRL 1555)</name>
    <dbReference type="NCBI Taxonomy" id="763407"/>
    <lineage>
        <taxon>Eukaryota</taxon>
        <taxon>Fungi</taxon>
        <taxon>Fungi incertae sedis</taxon>
        <taxon>Mucoromycota</taxon>
        <taxon>Mucoromycotina</taxon>
        <taxon>Mucoromycetes</taxon>
        <taxon>Mucorales</taxon>
        <taxon>Phycomycetaceae</taxon>
        <taxon>Phycomyces</taxon>
    </lineage>
</organism>
<dbReference type="Pfam" id="PF13384">
    <property type="entry name" value="HTH_23"/>
    <property type="match status" value="1"/>
</dbReference>
<dbReference type="Proteomes" id="UP000077315">
    <property type="component" value="Unassembled WGS sequence"/>
</dbReference>
<name>A0A163EAD7_PHYB8</name>
<dbReference type="EMBL" id="KV440974">
    <property type="protein sequence ID" value="OAD77640.1"/>
    <property type="molecule type" value="Genomic_DNA"/>
</dbReference>
<dbReference type="AlphaFoldDB" id="A0A163EAD7"/>
<gene>
    <name evidence="1" type="ORF">PHYBLDRAFT_141510</name>
</gene>
<keyword evidence="2" id="KW-1185">Reference proteome</keyword>
<evidence type="ECO:0000313" key="1">
    <source>
        <dbReference type="EMBL" id="OAD77640.1"/>
    </source>
</evidence>
<keyword evidence="1" id="KW-0371">Homeobox</keyword>
<proteinExistence type="predicted"/>
<dbReference type="GO" id="GO:0003677">
    <property type="term" value="F:DNA binding"/>
    <property type="evidence" value="ECO:0007669"/>
    <property type="project" value="UniProtKB-KW"/>
</dbReference>
<dbReference type="OrthoDB" id="2351036at2759"/>
<accession>A0A163EAD7</accession>
<dbReference type="InParanoid" id="A0A163EAD7"/>
<dbReference type="Gene3D" id="1.10.10.10">
    <property type="entry name" value="Winged helix-like DNA-binding domain superfamily/Winged helix DNA-binding domain"/>
    <property type="match status" value="1"/>
</dbReference>
<evidence type="ECO:0000313" key="2">
    <source>
        <dbReference type="Proteomes" id="UP000077315"/>
    </source>
</evidence>
<dbReference type="InterPro" id="IPR009057">
    <property type="entry name" value="Homeodomain-like_sf"/>
</dbReference>
<sequence>MSDKTKAETKTKNLKKRKELSDYEIGMVVGGALHGIPLSAISEKTGIPKSTVHNTVQRWRQNGTGITEKRKGRAFIFDERAERHLKNEMKRNPDAKLADLTAFMRESIGHTVSPRTVQLAILRIGMTLS</sequence>
<keyword evidence="1" id="KW-0238">DNA-binding</keyword>
<dbReference type="VEuPathDB" id="FungiDB:PHYBLDRAFT_141510"/>